<evidence type="ECO:0000256" key="9">
    <source>
        <dbReference type="ARBA" id="ARBA00023136"/>
    </source>
</evidence>
<evidence type="ECO:0000256" key="10">
    <source>
        <dbReference type="ARBA" id="ARBA00040319"/>
    </source>
</evidence>
<dbReference type="EMBL" id="JACAQD010000035">
    <property type="protein sequence ID" value="NWC35686.1"/>
    <property type="molecule type" value="Genomic_DNA"/>
</dbReference>
<feature type="transmembrane region" description="Helical" evidence="11">
    <location>
        <begin position="200"/>
        <end position="221"/>
    </location>
</feature>
<keyword evidence="5" id="KW-0997">Cell inner membrane</keyword>
<evidence type="ECO:0000256" key="1">
    <source>
        <dbReference type="ARBA" id="ARBA00004429"/>
    </source>
</evidence>
<keyword evidence="8 11" id="KW-1133">Transmembrane helix</keyword>
<proteinExistence type="inferred from homology"/>
<evidence type="ECO:0000259" key="12">
    <source>
        <dbReference type="PROSITE" id="PS50928"/>
    </source>
</evidence>
<keyword evidence="7" id="KW-0029">Amino-acid transport</keyword>
<evidence type="ECO:0000313" key="14">
    <source>
        <dbReference type="Proteomes" id="UP000520592"/>
    </source>
</evidence>
<dbReference type="GO" id="GO:0006865">
    <property type="term" value="P:amino acid transport"/>
    <property type="evidence" value="ECO:0007669"/>
    <property type="project" value="UniProtKB-KW"/>
</dbReference>
<dbReference type="InterPro" id="IPR043429">
    <property type="entry name" value="ArtM/GltK/GlnP/TcyL/YhdX-like"/>
</dbReference>
<feature type="transmembrane region" description="Helical" evidence="11">
    <location>
        <begin position="60"/>
        <end position="80"/>
    </location>
</feature>
<dbReference type="PROSITE" id="PS50928">
    <property type="entry name" value="ABC_TM1"/>
    <property type="match status" value="1"/>
</dbReference>
<dbReference type="Pfam" id="PF00528">
    <property type="entry name" value="BPD_transp_1"/>
    <property type="match status" value="1"/>
</dbReference>
<feature type="transmembrane region" description="Helical" evidence="11">
    <location>
        <begin position="24"/>
        <end position="48"/>
    </location>
</feature>
<dbReference type="GO" id="GO:0043190">
    <property type="term" value="C:ATP-binding cassette (ABC) transporter complex"/>
    <property type="evidence" value="ECO:0007669"/>
    <property type="project" value="InterPro"/>
</dbReference>
<comment type="similarity">
    <text evidence="2">Belongs to the binding-protein-dependent transport system permease family. HisMQ subfamily.</text>
</comment>
<keyword evidence="9 11" id="KW-0472">Membrane</keyword>
<sequence length="239" mass="26942">MNWHVVFDNLTLFLWGDGTRTTGLLLTVELFITSLGLGLVMAIPLSLLRVSSNPLLRTPVWLFTYLFRGTPLLVQIYIIYFGLAEISWIRSSWAWTYLREAYICAWLAIGLNTAAYTIEILAGCIQKTFHGEIEAARAMGMSRWTQMRHIILPGAMRRAIPAYSNEVVLTLHCTALASSITLLDLAGVGRSISMRYASPYEAYIAALVLYALFTGLVFLLFRLAESKWLAYLRPRSTHP</sequence>
<dbReference type="Gene3D" id="1.10.3720.10">
    <property type="entry name" value="MetI-like"/>
    <property type="match status" value="1"/>
</dbReference>
<evidence type="ECO:0000256" key="11">
    <source>
        <dbReference type="RuleBase" id="RU363032"/>
    </source>
</evidence>
<feature type="transmembrane region" description="Helical" evidence="11">
    <location>
        <begin position="100"/>
        <end position="118"/>
    </location>
</feature>
<dbReference type="PANTHER" id="PTHR30614">
    <property type="entry name" value="MEMBRANE COMPONENT OF AMINO ACID ABC TRANSPORTER"/>
    <property type="match status" value="1"/>
</dbReference>
<dbReference type="InterPro" id="IPR010065">
    <property type="entry name" value="AA_ABC_transptr_permease_3TM"/>
</dbReference>
<organism evidence="13 14">
    <name type="scientific">Pseudomonas gingeri</name>
    <dbReference type="NCBI Taxonomy" id="117681"/>
    <lineage>
        <taxon>Bacteria</taxon>
        <taxon>Pseudomonadati</taxon>
        <taxon>Pseudomonadota</taxon>
        <taxon>Gammaproteobacteria</taxon>
        <taxon>Pseudomonadales</taxon>
        <taxon>Pseudomonadaceae</taxon>
        <taxon>Pseudomonas</taxon>
    </lineage>
</organism>
<dbReference type="InterPro" id="IPR035906">
    <property type="entry name" value="MetI-like_sf"/>
</dbReference>
<dbReference type="SUPFAM" id="SSF161098">
    <property type="entry name" value="MetI-like"/>
    <property type="match status" value="1"/>
</dbReference>
<evidence type="ECO:0000256" key="4">
    <source>
        <dbReference type="ARBA" id="ARBA00022475"/>
    </source>
</evidence>
<keyword evidence="4" id="KW-1003">Cell membrane</keyword>
<dbReference type="NCBIfam" id="TIGR01726">
    <property type="entry name" value="HEQRo_perm_3TM"/>
    <property type="match status" value="1"/>
</dbReference>
<keyword evidence="3 11" id="KW-0813">Transport</keyword>
<feature type="transmembrane region" description="Helical" evidence="11">
    <location>
        <begin position="167"/>
        <end position="188"/>
    </location>
</feature>
<dbReference type="AlphaFoldDB" id="A0A7Y7YH42"/>
<dbReference type="GO" id="GO:0022857">
    <property type="term" value="F:transmembrane transporter activity"/>
    <property type="evidence" value="ECO:0007669"/>
    <property type="project" value="InterPro"/>
</dbReference>
<evidence type="ECO:0000256" key="6">
    <source>
        <dbReference type="ARBA" id="ARBA00022692"/>
    </source>
</evidence>
<evidence type="ECO:0000256" key="2">
    <source>
        <dbReference type="ARBA" id="ARBA00010072"/>
    </source>
</evidence>
<protein>
    <recommendedName>
        <fullName evidence="10">Arginine ABC transporter permease protein ArtM</fullName>
    </recommendedName>
</protein>
<evidence type="ECO:0000256" key="3">
    <source>
        <dbReference type="ARBA" id="ARBA00022448"/>
    </source>
</evidence>
<evidence type="ECO:0000256" key="8">
    <source>
        <dbReference type="ARBA" id="ARBA00022989"/>
    </source>
</evidence>
<dbReference type="RefSeq" id="WP_177063235.1">
    <property type="nucleotide sequence ID" value="NZ_JACAPB010000001.1"/>
</dbReference>
<comment type="subcellular location">
    <subcellularLocation>
        <location evidence="1">Cell inner membrane</location>
        <topology evidence="1">Multi-pass membrane protein</topology>
    </subcellularLocation>
    <subcellularLocation>
        <location evidence="11">Cell membrane</location>
        <topology evidence="11">Multi-pass membrane protein</topology>
    </subcellularLocation>
</comment>
<comment type="caution">
    <text evidence="13">The sequence shown here is derived from an EMBL/GenBank/DDBJ whole genome shotgun (WGS) entry which is preliminary data.</text>
</comment>
<accession>A0A7Y7YH42</accession>
<name>A0A7Y7YH42_9PSED</name>
<keyword evidence="6 11" id="KW-0812">Transmembrane</keyword>
<evidence type="ECO:0000256" key="7">
    <source>
        <dbReference type="ARBA" id="ARBA00022970"/>
    </source>
</evidence>
<dbReference type="InterPro" id="IPR000515">
    <property type="entry name" value="MetI-like"/>
</dbReference>
<reference evidence="13 14" key="1">
    <citation type="submission" date="2020-04" db="EMBL/GenBank/DDBJ databases">
        <title>Molecular characterization of pseudomonads from Agaricus bisporus reveal novel blotch 2 pathogens in Western Europe.</title>
        <authorList>
            <person name="Taparia T."/>
            <person name="Krijger M."/>
            <person name="Haynes E."/>
            <person name="Elpinstone J.G."/>
            <person name="Noble R."/>
            <person name="Van Der Wolf J."/>
        </authorList>
    </citation>
    <scope>NUCLEOTIDE SEQUENCE [LARGE SCALE GENOMIC DNA]</scope>
    <source>
        <strain evidence="13 14">IPO3737</strain>
    </source>
</reference>
<evidence type="ECO:0000256" key="5">
    <source>
        <dbReference type="ARBA" id="ARBA00022519"/>
    </source>
</evidence>
<gene>
    <name evidence="13" type="ORF">HX876_25255</name>
</gene>
<dbReference type="CDD" id="cd06261">
    <property type="entry name" value="TM_PBP2"/>
    <property type="match status" value="1"/>
</dbReference>
<evidence type="ECO:0000313" key="13">
    <source>
        <dbReference type="EMBL" id="NWC35686.1"/>
    </source>
</evidence>
<feature type="domain" description="ABC transmembrane type-1" evidence="12">
    <location>
        <begin position="24"/>
        <end position="221"/>
    </location>
</feature>
<dbReference type="PANTHER" id="PTHR30614:SF10">
    <property type="entry name" value="ARGININE ABC TRANSPORTER PERMEASE PROTEIN ARTM"/>
    <property type="match status" value="1"/>
</dbReference>
<dbReference type="Proteomes" id="UP000520592">
    <property type="component" value="Unassembled WGS sequence"/>
</dbReference>